<reference evidence="2 3" key="1">
    <citation type="journal article" date="2008" name="Biol. Direct">
        <title>Complete genome sequence of the extremely acidophilic methanotroph isolate V4, Methylacidiphilum infernorum, a representative of the bacterial phylum Verrucomicrobia.</title>
        <authorList>
            <person name="Hou S."/>
            <person name="Makarova K.S."/>
            <person name="Saw J.H."/>
            <person name="Senin P."/>
            <person name="Ly B.V."/>
            <person name="Zhou Z."/>
            <person name="Ren Y."/>
            <person name="Wang J."/>
            <person name="Galperin M.Y."/>
            <person name="Omelchenko M.V."/>
            <person name="Wolf Y.I."/>
            <person name="Yutin N."/>
            <person name="Koonin E.V."/>
            <person name="Stott M.B."/>
            <person name="Mountain B.W."/>
            <person name="Crowe M.A."/>
            <person name="Smirnova A.V."/>
            <person name="Dunfield P.F."/>
            <person name="Feng L."/>
            <person name="Wang L."/>
            <person name="Alam M."/>
        </authorList>
    </citation>
    <scope>NUCLEOTIDE SEQUENCE [LARGE SCALE GENOMIC DNA]</scope>
    <source>
        <strain evidence="3">Isolate V4</strain>
    </source>
</reference>
<gene>
    <name evidence="2" type="ordered locus">Minf_0218</name>
</gene>
<feature type="compositionally biased region" description="Low complexity" evidence="1">
    <location>
        <begin position="346"/>
        <end position="361"/>
    </location>
</feature>
<feature type="region of interest" description="Disordered" evidence="1">
    <location>
        <begin position="156"/>
        <end position="178"/>
    </location>
</feature>
<proteinExistence type="predicted"/>
<name>B3DXP4_METI4</name>
<dbReference type="HOGENOM" id="CLU_610851_0_0_0"/>
<dbReference type="EMBL" id="CP000975">
    <property type="protein sequence ID" value="ACD82278.1"/>
    <property type="molecule type" value="Genomic_DNA"/>
</dbReference>
<feature type="compositionally biased region" description="Polar residues" evidence="1">
    <location>
        <begin position="164"/>
        <end position="178"/>
    </location>
</feature>
<dbReference type="RefSeq" id="WP_012462560.1">
    <property type="nucleotide sequence ID" value="NC_010794.1"/>
</dbReference>
<evidence type="ECO:0000313" key="2">
    <source>
        <dbReference type="EMBL" id="ACD82278.1"/>
    </source>
</evidence>
<evidence type="ECO:0000313" key="3">
    <source>
        <dbReference type="Proteomes" id="UP000009149"/>
    </source>
</evidence>
<evidence type="ECO:0008006" key="4">
    <source>
        <dbReference type="Google" id="ProtNLM"/>
    </source>
</evidence>
<feature type="region of interest" description="Disordered" evidence="1">
    <location>
        <begin position="346"/>
        <end position="376"/>
    </location>
</feature>
<protein>
    <recommendedName>
        <fullName evidence="4">DUF3300 domain-containing protein</fullName>
    </recommendedName>
</protein>
<evidence type="ECO:0000256" key="1">
    <source>
        <dbReference type="SAM" id="MobiDB-lite"/>
    </source>
</evidence>
<dbReference type="eggNOG" id="ENOG5032G3A">
    <property type="taxonomic scope" value="Bacteria"/>
</dbReference>
<sequence>MLTKVGAALGALVLVLLSYLTLSQTYHAHQLQKAKNEFSSVFSSSLASLPQESEQQNRMSQVQGLLSDPAHASESTILQLQMAASNSKSYAQSIRRVIDQVRMKQNEIASRYHVNADDLISVPQALKLEQLSSTADGADQFAQFVEAQIPLVQKAISQGRRGENQPSSGEQSRSNASNGVFQGSTAASYSYPPPYYPYWYPPYWAYSPWVYGPYWWAPLWYPWYGWGWGWGIGLGFGFWGGGWGIGFGLGYPLLPGISLGFFFGRPWWGMPWFSVANFNRTTIINNNTFINRSITSSTRNFNSFGNGWNRFGGQNSWAAHNFGQAYNMGLAQRNFATQPFNSARNSSSFSRFSQPSASSSRLGTSPVQRGASWGRWGGPSMSGYGRTFNHGGPAFHGYPAVRGPIGGGQVGAFHGGGFRGGGGFHGGGGLHGGGFHGGGFHGGGGFHR</sequence>
<accession>B3DXP4</accession>
<dbReference type="AlphaFoldDB" id="B3DXP4"/>
<dbReference type="KEGG" id="min:Minf_0218"/>
<organism evidence="2 3">
    <name type="scientific">Methylacidiphilum infernorum (isolate V4)</name>
    <name type="common">Methylokorus infernorum (strain V4)</name>
    <dbReference type="NCBI Taxonomy" id="481448"/>
    <lineage>
        <taxon>Bacteria</taxon>
        <taxon>Pseudomonadati</taxon>
        <taxon>Verrucomicrobiota</taxon>
        <taxon>Methylacidiphilae</taxon>
        <taxon>Methylacidiphilales</taxon>
        <taxon>Methylacidiphilaceae</taxon>
        <taxon>Methylacidiphilum (ex Ratnadevi et al. 2023)</taxon>
    </lineage>
</organism>
<dbReference type="Proteomes" id="UP000009149">
    <property type="component" value="Chromosome"/>
</dbReference>